<evidence type="ECO:0000313" key="2">
    <source>
        <dbReference type="EMBL" id="CAF2053546.1"/>
    </source>
</evidence>
<dbReference type="AlphaFoldDB" id="A0A815JTL6"/>
<organism evidence="1 3">
    <name type="scientific">Rotaria magnacalcarata</name>
    <dbReference type="NCBI Taxonomy" id="392030"/>
    <lineage>
        <taxon>Eukaryota</taxon>
        <taxon>Metazoa</taxon>
        <taxon>Spiralia</taxon>
        <taxon>Gnathifera</taxon>
        <taxon>Rotifera</taxon>
        <taxon>Eurotatoria</taxon>
        <taxon>Bdelloidea</taxon>
        <taxon>Philodinida</taxon>
        <taxon>Philodinidae</taxon>
        <taxon>Rotaria</taxon>
    </lineage>
</organism>
<name>A0A815JTL6_9BILA</name>
<proteinExistence type="predicted"/>
<comment type="caution">
    <text evidence="1">The sequence shown here is derived from an EMBL/GenBank/DDBJ whole genome shotgun (WGS) entry which is preliminary data.</text>
</comment>
<dbReference type="EMBL" id="CAJNRF010003879">
    <property type="protein sequence ID" value="CAF2053546.1"/>
    <property type="molecule type" value="Genomic_DNA"/>
</dbReference>
<dbReference type="SUPFAM" id="SSF52047">
    <property type="entry name" value="RNI-like"/>
    <property type="match status" value="1"/>
</dbReference>
<reference evidence="1" key="1">
    <citation type="submission" date="2021-02" db="EMBL/GenBank/DDBJ databases">
        <authorList>
            <person name="Nowell W R."/>
        </authorList>
    </citation>
    <scope>NUCLEOTIDE SEQUENCE</scope>
</reference>
<dbReference type="EMBL" id="CAJNOV010009995">
    <property type="protein sequence ID" value="CAF1384300.1"/>
    <property type="molecule type" value="Genomic_DNA"/>
</dbReference>
<evidence type="ECO:0000313" key="1">
    <source>
        <dbReference type="EMBL" id="CAF1384300.1"/>
    </source>
</evidence>
<sequence>MERLTIQACFLQRTYHASYYPNLRSITIVYLEFNMAPNIFFKKSSFIHTFKDQITHISVKISDEIRNESRLQLLTDIYNCIVTLIANLKYLDLGVKDNYFFRRPFLGDLPSTTFSSSSIVHLNIKMNDFDDCRYLLDGRLTQLHTFVVNRDYIYDPVLMRVNPSKIKKISSKIKINAVKSDVIMLKFL</sequence>
<dbReference type="Proteomes" id="UP000663855">
    <property type="component" value="Unassembled WGS sequence"/>
</dbReference>
<accession>A0A815JTL6</accession>
<evidence type="ECO:0000313" key="3">
    <source>
        <dbReference type="Proteomes" id="UP000663855"/>
    </source>
</evidence>
<protein>
    <submittedName>
        <fullName evidence="1">Uncharacterized protein</fullName>
    </submittedName>
</protein>
<dbReference type="Proteomes" id="UP000663856">
    <property type="component" value="Unassembled WGS sequence"/>
</dbReference>
<gene>
    <name evidence="1" type="ORF">CJN711_LOCUS21111</name>
    <name evidence="2" type="ORF">WKI299_LOCUS10755</name>
</gene>